<protein>
    <submittedName>
        <fullName evidence="1">Uncharacterized protein</fullName>
    </submittedName>
</protein>
<dbReference type="EMBL" id="KJ190158">
    <property type="protein sequence ID" value="AHN83794.1"/>
    <property type="molecule type" value="Genomic_DNA"/>
</dbReference>
<dbReference type="GeneID" id="19486931"/>
<keyword evidence="2" id="KW-1185">Reference proteome</keyword>
<dbReference type="KEGG" id="vg:19486931"/>
<organism evidence="1 2">
    <name type="scientific">Escherichia phage FFH2</name>
    <dbReference type="NCBI Taxonomy" id="1446490"/>
    <lineage>
        <taxon>Viruses</taxon>
        <taxon>Duplodnaviria</taxon>
        <taxon>Heunggongvirae</taxon>
        <taxon>Uroviricota</taxon>
        <taxon>Caudoviricetes</taxon>
        <taxon>Vequintavirinae</taxon>
        <taxon>Vequintavirus</taxon>
        <taxon>Vequintavirus PDX</taxon>
        <taxon>Vequintavirus FFH2</taxon>
    </lineage>
</organism>
<dbReference type="RefSeq" id="YP_009031115.1">
    <property type="nucleotide sequence ID" value="NC_024134.1"/>
</dbReference>
<accession>A0A023MI58</accession>
<evidence type="ECO:0000313" key="1">
    <source>
        <dbReference type="EMBL" id="AHN83794.1"/>
    </source>
</evidence>
<sequence length="118" mass="13694">MDEYQLQVPDTPKYKTVYTFDTIEELEAFKAEQEAKLHVFDGHKYKKARKDEDGNEVVDRDGNTVYDPILNDDGKLELIWSPVGEMVVHCFWQASKMMGVPFQITGEYLCGRNWGDCH</sequence>
<reference evidence="1 2" key="1">
    <citation type="journal article" date="2014" name="Genome Announc.">
        <title>Complete Genome Sequences of Two Escherichia coli O157:H7 Phages Effective in Limiting Contamination of Food Products.</title>
        <authorList>
            <person name="Hong Y."/>
            <person name="Pan Y."/>
            <person name="Harman N.J."/>
            <person name="Ebner P.D."/>
        </authorList>
    </citation>
    <scope>NUCLEOTIDE SEQUENCE [LARGE SCALE GENOMIC DNA]</scope>
</reference>
<proteinExistence type="predicted"/>
<dbReference type="Proteomes" id="UP000026907">
    <property type="component" value="Segment"/>
</dbReference>
<evidence type="ECO:0000313" key="2">
    <source>
        <dbReference type="Proteomes" id="UP000026907"/>
    </source>
</evidence>
<name>A0A023MI58_9CAUD</name>